<dbReference type="EMBL" id="AONH01000001">
    <property type="protein sequence ID" value="KGM89618.1"/>
    <property type="molecule type" value="Genomic_DNA"/>
</dbReference>
<dbReference type="InterPro" id="IPR002781">
    <property type="entry name" value="TM_pro_TauE-like"/>
</dbReference>
<feature type="transmembrane region" description="Helical" evidence="8">
    <location>
        <begin position="75"/>
        <end position="94"/>
    </location>
</feature>
<feature type="transmembrane region" description="Helical" evidence="8">
    <location>
        <begin position="197"/>
        <end position="217"/>
    </location>
</feature>
<evidence type="ECO:0000256" key="4">
    <source>
        <dbReference type="ARBA" id="ARBA00022475"/>
    </source>
</evidence>
<comment type="caution">
    <text evidence="9">The sequence shown here is derived from an EMBL/GenBank/DDBJ whole genome shotgun (WGS) entry which is preliminary data.</text>
</comment>
<evidence type="ECO:0000256" key="3">
    <source>
        <dbReference type="ARBA" id="ARBA00022448"/>
    </source>
</evidence>
<evidence type="ECO:0000256" key="6">
    <source>
        <dbReference type="ARBA" id="ARBA00022989"/>
    </source>
</evidence>
<feature type="transmembrane region" description="Helical" evidence="8">
    <location>
        <begin position="12"/>
        <end position="38"/>
    </location>
</feature>
<feature type="transmembrane region" description="Helical" evidence="8">
    <location>
        <begin position="169"/>
        <end position="188"/>
    </location>
</feature>
<gene>
    <name evidence="9" type="ORF">rosmuc_00211</name>
</gene>
<feature type="transmembrane region" description="Helical" evidence="8">
    <location>
        <begin position="44"/>
        <end position="63"/>
    </location>
</feature>
<dbReference type="RefSeq" id="WP_037276232.1">
    <property type="nucleotide sequence ID" value="NZ_KN293991.1"/>
</dbReference>
<dbReference type="PANTHER" id="PTHR30269">
    <property type="entry name" value="TRANSMEMBRANE PROTEIN YFCA"/>
    <property type="match status" value="1"/>
</dbReference>
<evidence type="ECO:0000256" key="5">
    <source>
        <dbReference type="ARBA" id="ARBA00022692"/>
    </source>
</evidence>
<dbReference type="PANTHER" id="PTHR30269:SF37">
    <property type="entry name" value="MEMBRANE TRANSPORTER PROTEIN"/>
    <property type="match status" value="1"/>
</dbReference>
<evidence type="ECO:0000313" key="9">
    <source>
        <dbReference type="EMBL" id="KGM89618.1"/>
    </source>
</evidence>
<accession>A0A0A0HU47</accession>
<proteinExistence type="inferred from homology"/>
<protein>
    <recommendedName>
        <fullName evidence="8">Probable membrane transporter protein</fullName>
    </recommendedName>
</protein>
<dbReference type="Pfam" id="PF01925">
    <property type="entry name" value="TauE"/>
    <property type="match status" value="1"/>
</dbReference>
<keyword evidence="5 8" id="KW-0812">Transmembrane</keyword>
<keyword evidence="7 8" id="KW-0472">Membrane</keyword>
<evidence type="ECO:0000256" key="1">
    <source>
        <dbReference type="ARBA" id="ARBA00004651"/>
    </source>
</evidence>
<evidence type="ECO:0000313" key="10">
    <source>
        <dbReference type="Proteomes" id="UP000030021"/>
    </source>
</evidence>
<feature type="transmembrane region" description="Helical" evidence="8">
    <location>
        <begin position="100"/>
        <end position="117"/>
    </location>
</feature>
<dbReference type="HOGENOM" id="CLU_054750_5_6_5"/>
<dbReference type="InterPro" id="IPR052017">
    <property type="entry name" value="TSUP"/>
</dbReference>
<dbReference type="AlphaFoldDB" id="A0A0A0HU47"/>
<evidence type="ECO:0000256" key="7">
    <source>
        <dbReference type="ARBA" id="ARBA00023136"/>
    </source>
</evidence>
<dbReference type="STRING" id="215743.ROSMUCSMR3_02042"/>
<dbReference type="GO" id="GO:0005886">
    <property type="term" value="C:plasma membrane"/>
    <property type="evidence" value="ECO:0007669"/>
    <property type="project" value="UniProtKB-SubCell"/>
</dbReference>
<dbReference type="PATRIC" id="fig|1288298.3.peg.209"/>
<dbReference type="OrthoDB" id="8421744at2"/>
<reference evidence="9 10" key="1">
    <citation type="submission" date="2013-01" db="EMBL/GenBank/DDBJ databases">
        <authorList>
            <person name="Fiebig A."/>
            <person name="Goeker M."/>
            <person name="Klenk H.-P.P."/>
        </authorList>
    </citation>
    <scope>NUCLEOTIDE SEQUENCE [LARGE SCALE GENOMIC DNA]</scope>
    <source>
        <strain evidence="9 10">DSM 17069</strain>
    </source>
</reference>
<keyword evidence="6 8" id="KW-1133">Transmembrane helix</keyword>
<name>A0A0A0HU47_9RHOB</name>
<comment type="similarity">
    <text evidence="2 8">Belongs to the 4-toluene sulfonate uptake permease (TSUP) (TC 2.A.102) family.</text>
</comment>
<comment type="subcellular location">
    <subcellularLocation>
        <location evidence="1 8">Cell membrane</location>
        <topology evidence="1 8">Multi-pass membrane protein</topology>
    </subcellularLocation>
</comment>
<evidence type="ECO:0000256" key="2">
    <source>
        <dbReference type="ARBA" id="ARBA00009142"/>
    </source>
</evidence>
<keyword evidence="4 8" id="KW-1003">Cell membrane</keyword>
<dbReference type="eggNOG" id="COG0730">
    <property type="taxonomic scope" value="Bacteria"/>
</dbReference>
<feature type="transmembrane region" description="Helical" evidence="8">
    <location>
        <begin position="129"/>
        <end position="149"/>
    </location>
</feature>
<organism evidence="9 10">
    <name type="scientific">Roseovarius mucosus DSM 17069</name>
    <dbReference type="NCBI Taxonomy" id="1288298"/>
    <lineage>
        <taxon>Bacteria</taxon>
        <taxon>Pseudomonadati</taxon>
        <taxon>Pseudomonadota</taxon>
        <taxon>Alphaproteobacteria</taxon>
        <taxon>Rhodobacterales</taxon>
        <taxon>Roseobacteraceae</taxon>
        <taxon>Roseovarius</taxon>
    </lineage>
</organism>
<feature type="transmembrane region" description="Helical" evidence="8">
    <location>
        <begin position="229"/>
        <end position="246"/>
    </location>
</feature>
<dbReference type="Proteomes" id="UP000030021">
    <property type="component" value="Unassembled WGS sequence"/>
</dbReference>
<keyword evidence="3" id="KW-0813">Transport</keyword>
<sequence length="247" mass="26524">MSAEIMPYVVAGAMAGGFINGLAGFGTALFALGFFLVVLPPFQAVAMLVVLSVITGLQGLWIVRAAIRQNTRRLARFLLPGLAGIPIGVMILSVIDASTLKIVVASMLLLYGGYFTLRARLPRFERATPFWDMLVGFLGGILGGAASLSGALPMMWCTLRPWPKQETRAVLQPFNVAVLAVTTILLALKGAYTRETLIYLAIAIPAALLAAQIGITVFKRLSDTAFRRLLILMTFVSGLVLMLRAVL</sequence>
<evidence type="ECO:0000256" key="8">
    <source>
        <dbReference type="RuleBase" id="RU363041"/>
    </source>
</evidence>